<evidence type="ECO:0000313" key="2">
    <source>
        <dbReference type="EMBL" id="VDD85722.1"/>
    </source>
</evidence>
<reference evidence="4" key="1">
    <citation type="submission" date="2017-02" db="UniProtKB">
        <authorList>
            <consortium name="WormBaseParasite"/>
        </authorList>
    </citation>
    <scope>IDENTIFICATION</scope>
</reference>
<proteinExistence type="predicted"/>
<evidence type="ECO:0000259" key="1">
    <source>
        <dbReference type="Pfam" id="PF02263"/>
    </source>
</evidence>
<sequence length="246" mass="28641">MKSTDNGSCDTRLKKHRWEPIEEALKGFNLCEDIRDKKVYNLVSRLQLDYFKQLEILAPYGFYVERGKKPKPLQNLMYLVRDWSSRDEFSYGAVGGKKYLLRYTKNGSEEIQKICRSVGSCFETTSCFLMPHPSLDVAEAEDPFHCINVREEFLNEVELFARELLSKDHLVAKKIAGHEVTCQEFLKFFLKYAELFSIDGGPSPEALSEVIYSELIFLIKRFTTEKESVLEFINFTLVILCRQTRK</sequence>
<dbReference type="WBParaSite" id="EVEC_0000115701-mRNA-1">
    <property type="protein sequence ID" value="EVEC_0000115701-mRNA-1"/>
    <property type="gene ID" value="EVEC_0000115701"/>
</dbReference>
<feature type="domain" description="Guanylate-binding protein N-terminal" evidence="1">
    <location>
        <begin position="39"/>
        <end position="170"/>
    </location>
</feature>
<dbReference type="OrthoDB" id="7788754at2759"/>
<evidence type="ECO:0000313" key="4">
    <source>
        <dbReference type="WBParaSite" id="EVEC_0000115701-mRNA-1"/>
    </source>
</evidence>
<dbReference type="InterPro" id="IPR027417">
    <property type="entry name" value="P-loop_NTPase"/>
</dbReference>
<gene>
    <name evidence="2" type="ORF">EVEC_LOCUS865</name>
</gene>
<dbReference type="Proteomes" id="UP000274131">
    <property type="component" value="Unassembled WGS sequence"/>
</dbReference>
<dbReference type="InterPro" id="IPR015894">
    <property type="entry name" value="Guanylate-bd_N"/>
</dbReference>
<organism evidence="4">
    <name type="scientific">Enterobius vermicularis</name>
    <name type="common">Human pinworm</name>
    <dbReference type="NCBI Taxonomy" id="51028"/>
    <lineage>
        <taxon>Eukaryota</taxon>
        <taxon>Metazoa</taxon>
        <taxon>Ecdysozoa</taxon>
        <taxon>Nematoda</taxon>
        <taxon>Chromadorea</taxon>
        <taxon>Rhabditida</taxon>
        <taxon>Spirurina</taxon>
        <taxon>Oxyuridomorpha</taxon>
        <taxon>Oxyuroidea</taxon>
        <taxon>Oxyuridae</taxon>
        <taxon>Enterobius</taxon>
    </lineage>
</organism>
<dbReference type="Gene3D" id="3.40.50.300">
    <property type="entry name" value="P-loop containing nucleotide triphosphate hydrolases"/>
    <property type="match status" value="1"/>
</dbReference>
<accession>A0A0N4UUS3</accession>
<reference evidence="2 3" key="2">
    <citation type="submission" date="2018-10" db="EMBL/GenBank/DDBJ databases">
        <authorList>
            <consortium name="Pathogen Informatics"/>
        </authorList>
    </citation>
    <scope>NUCLEOTIDE SEQUENCE [LARGE SCALE GENOMIC DNA]</scope>
</reference>
<evidence type="ECO:0000313" key="3">
    <source>
        <dbReference type="Proteomes" id="UP000274131"/>
    </source>
</evidence>
<dbReference type="GO" id="GO:0003924">
    <property type="term" value="F:GTPase activity"/>
    <property type="evidence" value="ECO:0007669"/>
    <property type="project" value="InterPro"/>
</dbReference>
<keyword evidence="3" id="KW-1185">Reference proteome</keyword>
<dbReference type="EMBL" id="UXUI01007144">
    <property type="protein sequence ID" value="VDD85722.1"/>
    <property type="molecule type" value="Genomic_DNA"/>
</dbReference>
<dbReference type="Pfam" id="PF02263">
    <property type="entry name" value="GBP"/>
    <property type="match status" value="1"/>
</dbReference>
<dbReference type="AlphaFoldDB" id="A0A0N4UUS3"/>
<protein>
    <submittedName>
        <fullName evidence="4">GBP domain-containing protein</fullName>
    </submittedName>
</protein>
<dbReference type="PANTHER" id="PTHR10751">
    <property type="entry name" value="GUANYLATE BINDING PROTEIN"/>
    <property type="match status" value="1"/>
</dbReference>
<name>A0A0N4UUS3_ENTVE</name>
<dbReference type="GO" id="GO:0005525">
    <property type="term" value="F:GTP binding"/>
    <property type="evidence" value="ECO:0007669"/>
    <property type="project" value="InterPro"/>
</dbReference>